<dbReference type="Proteomes" id="UP000501266">
    <property type="component" value="Segment"/>
</dbReference>
<dbReference type="RefSeq" id="YP_010652141.1">
    <property type="nucleotide sequence ID" value="NC_070785.1"/>
</dbReference>
<evidence type="ECO:0000313" key="1">
    <source>
        <dbReference type="EMBL" id="QIN94050.1"/>
    </source>
</evidence>
<evidence type="ECO:0000313" key="2">
    <source>
        <dbReference type="Proteomes" id="UP000501266"/>
    </source>
</evidence>
<proteinExistence type="predicted"/>
<gene>
    <name evidence="1" type="primary">58</name>
    <name evidence="1" type="ORF">SEA_WAKANDA_58</name>
</gene>
<dbReference type="KEGG" id="vg:77927894"/>
<dbReference type="EMBL" id="MT024865">
    <property type="protein sequence ID" value="QIN94050.1"/>
    <property type="molecule type" value="Genomic_DNA"/>
</dbReference>
<protein>
    <submittedName>
        <fullName evidence="1">Uncharacterized protein</fullName>
    </submittedName>
</protein>
<organism evidence="1 2">
    <name type="scientific">Streptomyces phage Wakanda</name>
    <dbReference type="NCBI Taxonomy" id="2713267"/>
    <lineage>
        <taxon>Viruses</taxon>
        <taxon>Duplodnaviria</taxon>
        <taxon>Heunggongvirae</taxon>
        <taxon>Uroviricota</taxon>
        <taxon>Caudoviricetes</taxon>
        <taxon>Stanwilliamsviridae</taxon>
        <taxon>Loccivirinae</taxon>
        <taxon>Wakandavirus</taxon>
        <taxon>Wakandavirus wakanda</taxon>
    </lineage>
</organism>
<name>A0A6G8R1H1_9CAUD</name>
<dbReference type="GeneID" id="77927894"/>
<keyword evidence="2" id="KW-1185">Reference proteome</keyword>
<sequence>MSEPTQIDLAPFLAAVIEELGGEARIPFDTFRAQTGGKAISIDLEDDGATIVLRTTEEIPVED</sequence>
<accession>A0A6G8R1H1</accession>
<reference evidence="1 2" key="1">
    <citation type="submission" date="2020-02" db="EMBL/GenBank/DDBJ databases">
        <authorList>
            <person name="Bullock J.N."/>
            <person name="Barnes M.L."/>
            <person name="Kankolongo K.M."/>
            <person name="Dejene B.A."/>
            <person name="Lindsay P.E."/>
            <person name="Bhuiyan S."/>
            <person name="Nayek S."/>
            <person name="Hughes L.E."/>
            <person name="Garlena R.A."/>
            <person name="Russell D.A."/>
            <person name="Pope W.H."/>
            <person name="Jacobs-Sera D."/>
            <person name="Hatfull G.F."/>
        </authorList>
    </citation>
    <scope>NUCLEOTIDE SEQUENCE [LARGE SCALE GENOMIC DNA]</scope>
</reference>